<gene>
    <name evidence="2" type="ORF">F2P56_014464</name>
</gene>
<evidence type="ECO:0000313" key="2">
    <source>
        <dbReference type="EMBL" id="KAF5464386.1"/>
    </source>
</evidence>
<dbReference type="PANTHER" id="PTHR35218:SF9">
    <property type="entry name" value="ENDONUCLEASE_EXONUCLEASE_PHOSPHATASE DOMAIN-CONTAINING PROTEIN"/>
    <property type="match status" value="1"/>
</dbReference>
<dbReference type="Proteomes" id="UP000619265">
    <property type="component" value="Unassembled WGS sequence"/>
</dbReference>
<protein>
    <recommendedName>
        <fullName evidence="1">Endonuclease/exonuclease/phosphatase domain-containing protein</fullName>
    </recommendedName>
</protein>
<dbReference type="Pfam" id="PF03372">
    <property type="entry name" value="Exo_endo_phos"/>
    <property type="match status" value="1"/>
</dbReference>
<name>A0A833XD69_JUGRE</name>
<dbReference type="EMBL" id="LIHL02000007">
    <property type="protein sequence ID" value="KAF5464386.1"/>
    <property type="molecule type" value="Genomic_DNA"/>
</dbReference>
<reference evidence="2" key="1">
    <citation type="submission" date="2015-10" db="EMBL/GenBank/DDBJ databases">
        <authorList>
            <person name="Martinez-Garcia P.J."/>
            <person name="Crepeau M.W."/>
            <person name="Puiu D."/>
            <person name="Gonzalez-Ibeas D."/>
            <person name="Whalen J."/>
            <person name="Stevens K."/>
            <person name="Paul R."/>
            <person name="Butterfield T."/>
            <person name="Britton M."/>
            <person name="Reagan R."/>
            <person name="Chakraborty S."/>
            <person name="Walawage S.L."/>
            <person name="Vasquez-Gross H.A."/>
            <person name="Cardeno C."/>
            <person name="Famula R."/>
            <person name="Pratt K."/>
            <person name="Kuruganti S."/>
            <person name="Aradhya M.K."/>
            <person name="Leslie C.A."/>
            <person name="Dandekar A.M."/>
            <person name="Salzberg S.L."/>
            <person name="Wegrzyn J.L."/>
            <person name="Langley C.H."/>
            <person name="Neale D.B."/>
        </authorList>
    </citation>
    <scope>NUCLEOTIDE SEQUENCE</scope>
    <source>
        <tissue evidence="2">Leaves</tissue>
    </source>
</reference>
<comment type="caution">
    <text evidence="2">The sequence shown here is derived from an EMBL/GenBank/DDBJ whole genome shotgun (WGS) entry which is preliminary data.</text>
</comment>
<dbReference type="InterPro" id="IPR036691">
    <property type="entry name" value="Endo/exonu/phosph_ase_sf"/>
</dbReference>
<dbReference type="Gene3D" id="3.60.10.10">
    <property type="entry name" value="Endonuclease/exonuclease/phosphatase"/>
    <property type="match status" value="1"/>
</dbReference>
<dbReference type="Gramene" id="Jr07_07810_p1">
    <property type="protein sequence ID" value="cds.Jr07_07810_p1"/>
    <property type="gene ID" value="Jr07_07810"/>
</dbReference>
<reference evidence="2" key="2">
    <citation type="submission" date="2020-03" db="EMBL/GenBank/DDBJ databases">
        <title>Walnut 2.0.</title>
        <authorList>
            <person name="Marrano A."/>
            <person name="Britton M."/>
            <person name="Zimin A.V."/>
            <person name="Zaini P.A."/>
            <person name="Workman R."/>
            <person name="Puiu D."/>
            <person name="Bianco L."/>
            <person name="Allen B.J."/>
            <person name="Troggio M."/>
            <person name="Leslie C.A."/>
            <person name="Timp W."/>
            <person name="Dendekar A."/>
            <person name="Salzberg S.L."/>
            <person name="Neale D.B."/>
        </authorList>
    </citation>
    <scope>NUCLEOTIDE SEQUENCE</scope>
    <source>
        <tissue evidence="2">Leaves</tissue>
    </source>
</reference>
<organism evidence="2 3">
    <name type="scientific">Juglans regia</name>
    <name type="common">English walnut</name>
    <dbReference type="NCBI Taxonomy" id="51240"/>
    <lineage>
        <taxon>Eukaryota</taxon>
        <taxon>Viridiplantae</taxon>
        <taxon>Streptophyta</taxon>
        <taxon>Embryophyta</taxon>
        <taxon>Tracheophyta</taxon>
        <taxon>Spermatophyta</taxon>
        <taxon>Magnoliopsida</taxon>
        <taxon>eudicotyledons</taxon>
        <taxon>Gunneridae</taxon>
        <taxon>Pentapetalae</taxon>
        <taxon>rosids</taxon>
        <taxon>fabids</taxon>
        <taxon>Fagales</taxon>
        <taxon>Juglandaceae</taxon>
        <taxon>Juglans</taxon>
    </lineage>
</organism>
<dbReference type="GO" id="GO:0003824">
    <property type="term" value="F:catalytic activity"/>
    <property type="evidence" value="ECO:0007669"/>
    <property type="project" value="InterPro"/>
</dbReference>
<dbReference type="InterPro" id="IPR005135">
    <property type="entry name" value="Endo/exonuclease/phosphatase"/>
</dbReference>
<proteinExistence type="predicted"/>
<evidence type="ECO:0000313" key="3">
    <source>
        <dbReference type="Proteomes" id="UP000619265"/>
    </source>
</evidence>
<dbReference type="PANTHER" id="PTHR35218">
    <property type="entry name" value="RNASE H DOMAIN-CONTAINING PROTEIN"/>
    <property type="match status" value="1"/>
</dbReference>
<feature type="domain" description="Endonuclease/exonuclease/phosphatase" evidence="1">
    <location>
        <begin position="4"/>
        <end position="226"/>
    </location>
</feature>
<sequence>MSLLSWNTRGLGNPRGVRALSDLVREEDPMVLFLQETKLSEKGMEKLKYRLGYKNCLAVSSEGRSGGIALLWKNDVNIVIKNYSRSHIHATLQDNTTADDSWFFTGVYGQPDPSRRHETWNLLRSLKVPSDKGWLLMGDFNEVLSPNEKCGGRIRTDKQIQAFSEVIDDCELLDLGFKGNPFTWCNKREPAQCISERLDRCLANLKWKALFKMASVSHGSVAYSDHVPIKLQLQVNRMPRKGKKLFRFEAMWVEEKSCKTIIEKAWGEGFGEGTMLGVMGQIRRCGQQYKIDFGILLTHGLLSIQ</sequence>
<evidence type="ECO:0000259" key="1">
    <source>
        <dbReference type="Pfam" id="PF03372"/>
    </source>
</evidence>
<accession>A0A833XD69</accession>
<dbReference type="SUPFAM" id="SSF56219">
    <property type="entry name" value="DNase I-like"/>
    <property type="match status" value="1"/>
</dbReference>
<dbReference type="AlphaFoldDB" id="A0A833XD69"/>